<evidence type="ECO:0000256" key="1">
    <source>
        <dbReference type="SAM" id="MobiDB-lite"/>
    </source>
</evidence>
<name>A0ABP7HP10_9ACTN</name>
<reference evidence="3" key="1">
    <citation type="journal article" date="2019" name="Int. J. Syst. Evol. Microbiol.">
        <title>The Global Catalogue of Microorganisms (GCM) 10K type strain sequencing project: providing services to taxonomists for standard genome sequencing and annotation.</title>
        <authorList>
            <consortium name="The Broad Institute Genomics Platform"/>
            <consortium name="The Broad Institute Genome Sequencing Center for Infectious Disease"/>
            <person name="Wu L."/>
            <person name="Ma J."/>
        </authorList>
    </citation>
    <scope>NUCLEOTIDE SEQUENCE [LARGE SCALE GENOMIC DNA]</scope>
    <source>
        <strain evidence="3">JCM 17138</strain>
    </source>
</reference>
<feature type="compositionally biased region" description="Acidic residues" evidence="1">
    <location>
        <begin position="163"/>
        <end position="172"/>
    </location>
</feature>
<dbReference type="Proteomes" id="UP001501009">
    <property type="component" value="Unassembled WGS sequence"/>
</dbReference>
<feature type="region of interest" description="Disordered" evidence="1">
    <location>
        <begin position="1"/>
        <end position="20"/>
    </location>
</feature>
<organism evidence="2 3">
    <name type="scientific">Streptomyces coacervatus</name>
    <dbReference type="NCBI Taxonomy" id="647381"/>
    <lineage>
        <taxon>Bacteria</taxon>
        <taxon>Bacillati</taxon>
        <taxon>Actinomycetota</taxon>
        <taxon>Actinomycetes</taxon>
        <taxon>Kitasatosporales</taxon>
        <taxon>Streptomycetaceae</taxon>
        <taxon>Streptomyces</taxon>
    </lineage>
</organism>
<evidence type="ECO:0000313" key="3">
    <source>
        <dbReference type="Proteomes" id="UP001501009"/>
    </source>
</evidence>
<dbReference type="RefSeq" id="WP_275780169.1">
    <property type="nucleotide sequence ID" value="NZ_BAABDE010000016.1"/>
</dbReference>
<gene>
    <name evidence="2" type="ORF">GCM10022403_034350</name>
</gene>
<comment type="caution">
    <text evidence="2">The sequence shown here is derived from an EMBL/GenBank/DDBJ whole genome shotgun (WGS) entry which is preliminary data.</text>
</comment>
<keyword evidence="3" id="KW-1185">Reference proteome</keyword>
<accession>A0ABP7HP10</accession>
<protein>
    <submittedName>
        <fullName evidence="2">Uncharacterized protein</fullName>
    </submittedName>
</protein>
<evidence type="ECO:0000313" key="2">
    <source>
        <dbReference type="EMBL" id="GAA3797603.1"/>
    </source>
</evidence>
<dbReference type="EMBL" id="BAABDE010000016">
    <property type="protein sequence ID" value="GAA3797603.1"/>
    <property type="molecule type" value="Genomic_DNA"/>
</dbReference>
<sequence>MTDETAPLRRKPPRPKPLAEEVRRVLASVGLPGSDTAERDRAHGVVVTDAEDGAVFVEWFTSRTLRETAATEQREAIIQGPAALLHRDGRSHMHHAIAAVLRAHGSMKADLLADQGVLVKRLPDILTREPAPLDLPPTADHNTGQSGGEVLSEAPTPMRGFLIDEDDEDGDR</sequence>
<feature type="region of interest" description="Disordered" evidence="1">
    <location>
        <begin position="128"/>
        <end position="172"/>
    </location>
</feature>
<proteinExistence type="predicted"/>